<feature type="compositionally biased region" description="Polar residues" evidence="1">
    <location>
        <begin position="364"/>
        <end position="378"/>
    </location>
</feature>
<proteinExistence type="predicted"/>
<dbReference type="GeneID" id="25474156"/>
<dbReference type="RefSeq" id="XP_013436167.1">
    <property type="nucleotide sequence ID" value="XM_013580713.1"/>
</dbReference>
<dbReference type="Proteomes" id="UP000030754">
    <property type="component" value="Unassembled WGS sequence"/>
</dbReference>
<dbReference type="OrthoDB" id="10428995at2759"/>
<name>U6N183_9EIME</name>
<feature type="region of interest" description="Disordered" evidence="1">
    <location>
        <begin position="214"/>
        <end position="238"/>
    </location>
</feature>
<dbReference type="EMBL" id="HG724717">
    <property type="protein sequence ID" value="CDJ67700.1"/>
    <property type="molecule type" value="Genomic_DNA"/>
</dbReference>
<reference evidence="2" key="2">
    <citation type="submission" date="2013-10" db="EMBL/GenBank/DDBJ databases">
        <authorList>
            <person name="Aslett M."/>
        </authorList>
    </citation>
    <scope>NUCLEOTIDE SEQUENCE [LARGE SCALE GENOMIC DNA]</scope>
    <source>
        <strain evidence="2">Houghton</strain>
    </source>
</reference>
<dbReference type="AlphaFoldDB" id="U6N183"/>
<feature type="region of interest" description="Disordered" evidence="1">
    <location>
        <begin position="485"/>
        <end position="505"/>
    </location>
</feature>
<keyword evidence="3" id="KW-1185">Reference proteome</keyword>
<feature type="compositionally biased region" description="Basic residues" evidence="1">
    <location>
        <begin position="275"/>
        <end position="286"/>
    </location>
</feature>
<evidence type="ECO:0000313" key="3">
    <source>
        <dbReference type="Proteomes" id="UP000030754"/>
    </source>
</evidence>
<feature type="compositionally biased region" description="Basic and acidic residues" evidence="1">
    <location>
        <begin position="331"/>
        <end position="344"/>
    </location>
</feature>
<sequence>MMEASQAISSQLRPNRLDVAAPESSLAATSSPTDWGVATLPDVAAPSAAAVPSSTVIFGGENHSKKEDAPSKAQEIIALASLLMLPNRAAADKMTGSAAAAAAVASMAAVHSTRATSANRATRQQWGALQLAGQPAPLPSAAAAAAAATATAGIVRHSPRSLQQQRTSTAAVAPNAALAAAKERVREKQQQLLYYLACIAAGELLLRKIEMQQRRSKPPTALSRMTKPLPQLQEHPEKLRQQQQFQLLKLLQGKCAVQQRKPSLPRQKQQLLLRQKQRLSRSKRRLPTNAMQLLYFRLKRKLKQLELTQRRKETACERGNQQKGHQTQHQQQRERQSQPQERGEQQQQYQEQQQNQQQGETQQVYHQQSHQPYQGPQRNHSRVNHPQELQKQHERLEQQLQMNRLTTPQQKHVYSANAFLTDCDDTGGSSGFAAGSALGAMSSTAPVSPAAAVFSSTACGAPDFEHASTAQPCTRVHEGFHPLAAVSSGGPADDPSADDAATTGSAPGLASAYAATLPLPPADSLEPTAASKSLVFPSSAGACTTASADDEFPSGLERPSSVVLSRICTNQAGSLRNLSPERQKWRKQQQQQKYEQQQPRMSQLDAQIDGFRQFLQLSKGNLKKTQYHSCACFT</sequence>
<reference evidence="2" key="1">
    <citation type="submission" date="2013-10" db="EMBL/GenBank/DDBJ databases">
        <title>Genomic analysis of the causative agents of coccidiosis in chickens.</title>
        <authorList>
            <person name="Reid A.J."/>
            <person name="Blake D."/>
            <person name="Billington K."/>
            <person name="Browne H."/>
            <person name="Dunn M."/>
            <person name="Hung S."/>
            <person name="Kawahara F."/>
            <person name="Miranda-Saavedra D."/>
            <person name="Mourier T."/>
            <person name="Nagra H."/>
            <person name="Otto T.D."/>
            <person name="Rawlings N."/>
            <person name="Sanchez A."/>
            <person name="Sanders M."/>
            <person name="Subramaniam C."/>
            <person name="Tay Y."/>
            <person name="Dear P."/>
            <person name="Doerig C."/>
            <person name="Gruber A."/>
            <person name="Parkinson J."/>
            <person name="Shirley M."/>
            <person name="Wan K.L."/>
            <person name="Berriman M."/>
            <person name="Tomley F."/>
            <person name="Pain A."/>
        </authorList>
    </citation>
    <scope>NUCLEOTIDE SEQUENCE [LARGE SCALE GENOMIC DNA]</scope>
    <source>
        <strain evidence="2">Houghton</strain>
    </source>
</reference>
<protein>
    <submittedName>
        <fullName evidence="2">Uncharacterized protein</fullName>
    </submittedName>
</protein>
<feature type="compositionally biased region" description="Low complexity" evidence="1">
    <location>
        <begin position="487"/>
        <end position="505"/>
    </location>
</feature>
<evidence type="ECO:0000313" key="2">
    <source>
        <dbReference type="EMBL" id="CDJ67700.1"/>
    </source>
</evidence>
<feature type="compositionally biased region" description="Low complexity" evidence="1">
    <location>
        <begin position="588"/>
        <end position="600"/>
    </location>
</feature>
<feature type="compositionally biased region" description="Low complexity" evidence="1">
    <location>
        <begin position="345"/>
        <end position="363"/>
    </location>
</feature>
<gene>
    <name evidence="2" type="ORF">ENH_00039980</name>
</gene>
<organism evidence="2 3">
    <name type="scientific">Eimeria necatrix</name>
    <dbReference type="NCBI Taxonomy" id="51315"/>
    <lineage>
        <taxon>Eukaryota</taxon>
        <taxon>Sar</taxon>
        <taxon>Alveolata</taxon>
        <taxon>Apicomplexa</taxon>
        <taxon>Conoidasida</taxon>
        <taxon>Coccidia</taxon>
        <taxon>Eucoccidiorida</taxon>
        <taxon>Eimeriorina</taxon>
        <taxon>Eimeriidae</taxon>
        <taxon>Eimeria</taxon>
    </lineage>
</organism>
<evidence type="ECO:0000256" key="1">
    <source>
        <dbReference type="SAM" id="MobiDB-lite"/>
    </source>
</evidence>
<feature type="region of interest" description="Disordered" evidence="1">
    <location>
        <begin position="580"/>
        <end position="602"/>
    </location>
</feature>
<accession>U6N183</accession>
<feature type="compositionally biased region" description="Low complexity" evidence="1">
    <location>
        <begin position="262"/>
        <end position="274"/>
    </location>
</feature>
<feature type="region of interest" description="Disordered" evidence="1">
    <location>
        <begin position="258"/>
        <end position="286"/>
    </location>
</feature>
<feature type="region of interest" description="Disordered" evidence="1">
    <location>
        <begin position="313"/>
        <end position="393"/>
    </location>
</feature>
<dbReference type="VEuPathDB" id="ToxoDB:ENH_00039980"/>
<feature type="compositionally biased region" description="Low complexity" evidence="1">
    <location>
        <begin position="321"/>
        <end position="330"/>
    </location>
</feature>